<gene>
    <name evidence="1" type="ORF">T07_14557</name>
</gene>
<organism evidence="1 2">
    <name type="scientific">Trichinella nelsoni</name>
    <dbReference type="NCBI Taxonomy" id="6336"/>
    <lineage>
        <taxon>Eukaryota</taxon>
        <taxon>Metazoa</taxon>
        <taxon>Ecdysozoa</taxon>
        <taxon>Nematoda</taxon>
        <taxon>Enoplea</taxon>
        <taxon>Dorylaimia</taxon>
        <taxon>Trichinellida</taxon>
        <taxon>Trichinellidae</taxon>
        <taxon>Trichinella</taxon>
    </lineage>
</organism>
<evidence type="ECO:0000313" key="2">
    <source>
        <dbReference type="Proteomes" id="UP000054630"/>
    </source>
</evidence>
<sequence length="66" mass="7652">MVLLYGLPSTTFRLFNLFRLTEVRASNGYERLIGLKTPISCSFFHYWVFLPVSPHRSLVMVVLFGL</sequence>
<evidence type="ECO:0000313" key="1">
    <source>
        <dbReference type="EMBL" id="KRX12117.1"/>
    </source>
</evidence>
<protein>
    <submittedName>
        <fullName evidence="1">Uncharacterized protein</fullName>
    </submittedName>
</protein>
<keyword evidence="2" id="KW-1185">Reference proteome</keyword>
<name>A0A0V0RCY8_9BILA</name>
<reference evidence="1 2" key="1">
    <citation type="submission" date="2015-01" db="EMBL/GenBank/DDBJ databases">
        <title>Evolution of Trichinella species and genotypes.</title>
        <authorList>
            <person name="Korhonen P.K."/>
            <person name="Edoardo P."/>
            <person name="Giuseppe L.R."/>
            <person name="Gasser R.B."/>
        </authorList>
    </citation>
    <scope>NUCLEOTIDE SEQUENCE [LARGE SCALE GENOMIC DNA]</scope>
    <source>
        <strain evidence="1">ISS37</strain>
    </source>
</reference>
<dbReference type="AlphaFoldDB" id="A0A0V0RCY8"/>
<proteinExistence type="predicted"/>
<dbReference type="EMBL" id="JYDL01000778">
    <property type="protein sequence ID" value="KRX12117.1"/>
    <property type="molecule type" value="Genomic_DNA"/>
</dbReference>
<dbReference type="Proteomes" id="UP000054630">
    <property type="component" value="Unassembled WGS sequence"/>
</dbReference>
<accession>A0A0V0RCY8</accession>
<comment type="caution">
    <text evidence="1">The sequence shown here is derived from an EMBL/GenBank/DDBJ whole genome shotgun (WGS) entry which is preliminary data.</text>
</comment>